<organism evidence="2 3">
    <name type="scientific">Penicillium chrysogenum</name>
    <name type="common">Penicillium notatum</name>
    <dbReference type="NCBI Taxonomy" id="5076"/>
    <lineage>
        <taxon>Eukaryota</taxon>
        <taxon>Fungi</taxon>
        <taxon>Dikarya</taxon>
        <taxon>Ascomycota</taxon>
        <taxon>Pezizomycotina</taxon>
        <taxon>Eurotiomycetes</taxon>
        <taxon>Eurotiomycetidae</taxon>
        <taxon>Eurotiales</taxon>
        <taxon>Aspergillaceae</taxon>
        <taxon>Penicillium</taxon>
        <taxon>Penicillium chrysogenum species complex</taxon>
    </lineage>
</organism>
<evidence type="ECO:0000313" key="2">
    <source>
        <dbReference type="EMBL" id="KAJ5264936.1"/>
    </source>
</evidence>
<feature type="region of interest" description="Disordered" evidence="1">
    <location>
        <begin position="212"/>
        <end position="283"/>
    </location>
</feature>
<gene>
    <name evidence="2" type="ORF">N7505_007729</name>
</gene>
<feature type="region of interest" description="Disordered" evidence="1">
    <location>
        <begin position="46"/>
        <end position="86"/>
    </location>
</feature>
<reference evidence="2 3" key="1">
    <citation type="journal article" date="2023" name="IMA Fungus">
        <title>Comparative genomic study of the Penicillium genus elucidates a diverse pangenome and 15 lateral gene transfer events.</title>
        <authorList>
            <person name="Petersen C."/>
            <person name="Sorensen T."/>
            <person name="Nielsen M.R."/>
            <person name="Sondergaard T.E."/>
            <person name="Sorensen J.L."/>
            <person name="Fitzpatrick D.A."/>
            <person name="Frisvad J.C."/>
            <person name="Nielsen K.L."/>
        </authorList>
    </citation>
    <scope>NUCLEOTIDE SEQUENCE [LARGE SCALE GENOMIC DNA]</scope>
    <source>
        <strain evidence="2 3">IBT 3361</strain>
    </source>
</reference>
<dbReference type="PANTHER" id="PTHR38122">
    <property type="entry name" value="GLYCOPROTEIN X"/>
    <property type="match status" value="1"/>
</dbReference>
<keyword evidence="3" id="KW-1185">Reference proteome</keyword>
<name>A0ABQ8WE88_PENCH</name>
<dbReference type="Proteomes" id="UP001220256">
    <property type="component" value="Unassembled WGS sequence"/>
</dbReference>
<sequence>MSSTVITINNPTTITQWKSTSVTSAAISTIIQSELSELGTLTTKAPSTFSSTATSAESANTDINTSTDDTLSGGSSGLTTTDRVTSNNPITETEWITVVITNYHTATDDTLSGGSSGLTTTDTVTSNNPITETEWITVVITNYHTATDDTLSGGSSGLTTTDTVTSNNPITKTEWITIVITNYHTATEYGWILSTSSIPVAATETLAQYASTTHDTSSESTSLLRNSSTTTADLKASSSGRFEVDPGSTTVTINGWESMTERATTPVERPSVPPTTTPSKPSLSLCPSRIINPTFTPLSPLPTDYTWGCPPRSMCNPSKKTSDGECNFEAGPPADTYYCSPEECITPPKLGPPQFWGPSTSSEEIERFNATRGYINLSPLEFGLEYSIFDLDQPRWNWRRDWAAKIPGKCFPGCNNAMLEAESSGKTRELCYSDSAFLTSLVACRACINSAPVPRTSTGILPQFQQFLFYCEASANLTSTASSISITQHSSSLISLATSSTFSKAYSSAHFTSTKGKGSTTATKSSTQQTVSKYAERPKITAPKPSQFVVPSPIFTGGGSLHTAPSCSWAALVLAMLYI</sequence>
<dbReference type="PANTHER" id="PTHR38122:SF1">
    <property type="entry name" value="GLYCOPROTEIN X"/>
    <property type="match status" value="1"/>
</dbReference>
<accession>A0ABQ8WE88</accession>
<protein>
    <submittedName>
        <fullName evidence="2">Uncharacterized protein</fullName>
    </submittedName>
</protein>
<feature type="compositionally biased region" description="Polar residues" evidence="1">
    <location>
        <begin position="247"/>
        <end position="263"/>
    </location>
</feature>
<evidence type="ECO:0000256" key="1">
    <source>
        <dbReference type="SAM" id="MobiDB-lite"/>
    </source>
</evidence>
<dbReference type="EMBL" id="JAPVEB010000004">
    <property type="protein sequence ID" value="KAJ5264936.1"/>
    <property type="molecule type" value="Genomic_DNA"/>
</dbReference>
<comment type="caution">
    <text evidence="2">The sequence shown here is derived from an EMBL/GenBank/DDBJ whole genome shotgun (WGS) entry which is preliminary data.</text>
</comment>
<evidence type="ECO:0000313" key="3">
    <source>
        <dbReference type="Proteomes" id="UP001220256"/>
    </source>
</evidence>
<feature type="compositionally biased region" description="Low complexity" evidence="1">
    <location>
        <begin position="46"/>
        <end position="82"/>
    </location>
</feature>
<feature type="compositionally biased region" description="Low complexity" evidence="1">
    <location>
        <begin position="212"/>
        <end position="231"/>
    </location>
</feature>
<proteinExistence type="predicted"/>